<dbReference type="RefSeq" id="WP_147421564.1">
    <property type="nucleotide sequence ID" value="NZ_CP050292.1"/>
</dbReference>
<dbReference type="Proteomes" id="UP000515291">
    <property type="component" value="Chromosome"/>
</dbReference>
<dbReference type="KEGG" id="trb:HB776_18550"/>
<evidence type="ECO:0000313" key="1">
    <source>
        <dbReference type="EMBL" id="QND72979.1"/>
    </source>
</evidence>
<proteinExistence type="predicted"/>
<evidence type="ECO:0000313" key="2">
    <source>
        <dbReference type="Proteomes" id="UP000515291"/>
    </source>
</evidence>
<sequence>MQVIEITDLVEARRARLAQYHGLPRALQLNGQTVTGSVRSVVMDASAAKWTVKLVATPPVVDRKYRLRRSA</sequence>
<name>A0A7G6U1U7_9BRAD</name>
<accession>A0A7G6U1U7</accession>
<dbReference type="AlphaFoldDB" id="A0A7G6U1U7"/>
<protein>
    <submittedName>
        <fullName evidence="1">Uncharacterized protein</fullName>
    </submittedName>
</protein>
<reference evidence="2" key="1">
    <citation type="journal article" date="2020" name="Mol. Plant Microbe">
        <title>Rhizobial microsymbionts of the narrowly endemic Oxytropis species growing in Kamchatka are characterized by significant genetic diversity and possess a set of genes that are associated with T3SS and T6SS secretion systems and can affect the development of symbiosis.</title>
        <authorList>
            <person name="Safronova V."/>
            <person name="Guro P."/>
            <person name="Sazanova A."/>
            <person name="Kuznetsova I."/>
            <person name="Belimov A."/>
            <person name="Yakubov V."/>
            <person name="Chirak E."/>
            <person name="Afonin A."/>
            <person name="Gogolev Y."/>
            <person name="Andronov E."/>
            <person name="Tikhonovich I."/>
        </authorList>
    </citation>
    <scope>NUCLEOTIDE SEQUENCE [LARGE SCALE GENOMIC DNA]</scope>
    <source>
        <strain evidence="2">581</strain>
    </source>
</reference>
<dbReference type="EMBL" id="CP050292">
    <property type="protein sequence ID" value="QND72979.1"/>
    <property type="molecule type" value="Genomic_DNA"/>
</dbReference>
<gene>
    <name evidence="1" type="ORF">HB776_18550</name>
</gene>
<organism evidence="1 2">
    <name type="scientific">Tardiphaga robiniae</name>
    <dbReference type="NCBI Taxonomy" id="943830"/>
    <lineage>
        <taxon>Bacteria</taxon>
        <taxon>Pseudomonadati</taxon>
        <taxon>Pseudomonadota</taxon>
        <taxon>Alphaproteobacteria</taxon>
        <taxon>Hyphomicrobiales</taxon>
        <taxon>Nitrobacteraceae</taxon>
        <taxon>Tardiphaga</taxon>
    </lineage>
</organism>